<evidence type="ECO:0000256" key="4">
    <source>
        <dbReference type="PROSITE-ProRule" id="PRU00723"/>
    </source>
</evidence>
<feature type="compositionally biased region" description="Polar residues" evidence="5">
    <location>
        <begin position="641"/>
        <end position="656"/>
    </location>
</feature>
<feature type="compositionally biased region" description="Low complexity" evidence="5">
    <location>
        <begin position="931"/>
        <end position="944"/>
    </location>
</feature>
<feature type="region of interest" description="Disordered" evidence="5">
    <location>
        <begin position="706"/>
        <end position="736"/>
    </location>
</feature>
<dbReference type="SUPFAM" id="SSF90229">
    <property type="entry name" value="CCCH zinc finger"/>
    <property type="match status" value="1"/>
</dbReference>
<feature type="zinc finger region" description="C3H1-type" evidence="4">
    <location>
        <begin position="1092"/>
        <end position="1117"/>
    </location>
</feature>
<feature type="compositionally biased region" description="Polar residues" evidence="5">
    <location>
        <begin position="888"/>
        <end position="897"/>
    </location>
</feature>
<feature type="region of interest" description="Disordered" evidence="5">
    <location>
        <begin position="929"/>
        <end position="951"/>
    </location>
</feature>
<keyword evidence="2 4" id="KW-0863">Zinc-finger</keyword>
<feature type="compositionally biased region" description="Polar residues" evidence="5">
    <location>
        <begin position="295"/>
        <end position="307"/>
    </location>
</feature>
<gene>
    <name evidence="7" type="ORF">EV356DRAFT_535262</name>
</gene>
<evidence type="ECO:0000256" key="3">
    <source>
        <dbReference type="ARBA" id="ARBA00022833"/>
    </source>
</evidence>
<keyword evidence="8" id="KW-1185">Reference proteome</keyword>
<feature type="compositionally biased region" description="Basic and acidic residues" evidence="5">
    <location>
        <begin position="1"/>
        <end position="12"/>
    </location>
</feature>
<feature type="compositionally biased region" description="Basic and acidic residues" evidence="5">
    <location>
        <begin position="540"/>
        <end position="569"/>
    </location>
</feature>
<feature type="compositionally biased region" description="Basic and acidic residues" evidence="5">
    <location>
        <begin position="727"/>
        <end position="736"/>
    </location>
</feature>
<feature type="region of interest" description="Disordered" evidence="5">
    <location>
        <begin position="540"/>
        <end position="691"/>
    </location>
</feature>
<feature type="region of interest" description="Disordered" evidence="5">
    <location>
        <begin position="1041"/>
        <end position="1086"/>
    </location>
</feature>
<name>A0A6A6H2E8_VIRVR</name>
<dbReference type="InterPro" id="IPR000571">
    <property type="entry name" value="Znf_CCCH"/>
</dbReference>
<keyword evidence="1 4" id="KW-0479">Metal-binding</keyword>
<dbReference type="EMBL" id="ML991823">
    <property type="protein sequence ID" value="KAF2231753.1"/>
    <property type="molecule type" value="Genomic_DNA"/>
</dbReference>
<dbReference type="OrthoDB" id="4347at2759"/>
<dbReference type="Proteomes" id="UP000800092">
    <property type="component" value="Unassembled WGS sequence"/>
</dbReference>
<evidence type="ECO:0000256" key="1">
    <source>
        <dbReference type="ARBA" id="ARBA00022723"/>
    </source>
</evidence>
<evidence type="ECO:0000259" key="6">
    <source>
        <dbReference type="PROSITE" id="PS50103"/>
    </source>
</evidence>
<reference evidence="7" key="1">
    <citation type="journal article" date="2020" name="Stud. Mycol.">
        <title>101 Dothideomycetes genomes: a test case for predicting lifestyles and emergence of pathogens.</title>
        <authorList>
            <person name="Haridas S."/>
            <person name="Albert R."/>
            <person name="Binder M."/>
            <person name="Bloem J."/>
            <person name="Labutti K."/>
            <person name="Salamov A."/>
            <person name="Andreopoulos B."/>
            <person name="Baker S."/>
            <person name="Barry K."/>
            <person name="Bills G."/>
            <person name="Bluhm B."/>
            <person name="Cannon C."/>
            <person name="Castanera R."/>
            <person name="Culley D."/>
            <person name="Daum C."/>
            <person name="Ezra D."/>
            <person name="Gonzalez J."/>
            <person name="Henrissat B."/>
            <person name="Kuo A."/>
            <person name="Liang C."/>
            <person name="Lipzen A."/>
            <person name="Lutzoni F."/>
            <person name="Magnuson J."/>
            <person name="Mondo S."/>
            <person name="Nolan M."/>
            <person name="Ohm R."/>
            <person name="Pangilinan J."/>
            <person name="Park H.-J."/>
            <person name="Ramirez L."/>
            <person name="Alfaro M."/>
            <person name="Sun H."/>
            <person name="Tritt A."/>
            <person name="Yoshinaga Y."/>
            <person name="Zwiers L.-H."/>
            <person name="Turgeon B."/>
            <person name="Goodwin S."/>
            <person name="Spatafora J."/>
            <person name="Crous P."/>
            <person name="Grigoriev I."/>
        </authorList>
    </citation>
    <scope>NUCLEOTIDE SEQUENCE</scope>
    <source>
        <strain evidence="7">Tuck. ex Michener</strain>
    </source>
</reference>
<sequence>MNSDHVSRERENGMPGAPGRSLFADSNNLSNYGDLQFGAANNQYDPSLWPPDHGPDEVTFPANHQSHALRQGWNSNTIPIHHDPASASVNTGYHPYTHQTSAAYPGHNFFNGHLNYNESRLDPSLTPGPAQNAYNLAASTYSSTISPQALQHSNIADFSKLGTGRSSLRNIDTPLGVSRDRDDSVSLEKVPLKAPRGTESGSFVVTDYDALVEATKSQRLHNFVNIGTVQIDTGNYLKTSLPNYIRRQSRNDFRRRAGDDKALLGKLARHPRGGKEGSEVDQTVAKAAKKPSKLKNLTQKTPYQRSPISRVDQAGRIKPEISQSATESDTSSEESDSDFSDSDLEVADPPPLPDKRPAAPLEAVRYDTIKAVWASPNRPADPDEIRNALKSFWEVVRTIRDRWKSDGNALKQAEEAKKSSELPLLKDRVNSQRDMMQASINAALEFGHQDVLALFGENASFLFLSYQFLLDRFSEKDFDGPLSRGFLELLARCTTITNEALEKTHLVKVLPRFEKRGKEWTAGLAKKVIAEAEKLSKTKGEAVAKEKAVKNATKEVMKIDPTPDVKTKPEPITGMKRQREGANPNVQPTKKLNASSPSSSSSSSSGSTKPTTAPVKRATSITSTDTKMAPSSAVIPKAKGQQVQAKPSSFFSSLQSAAKRPGTGKASTISMVEKDKNASEKKATVSSTPVATTRPAWSFAETMANLNKAKEPEPTAKPKLNTPPESPEERAKRLRKEERRKLRVTFKPEASLVEVRVFERQDEELIDRDNNVRDVDDIKGEGQMFKQHIDTVEDEDDDDYTPQLGEVSLVEFCEPSYIDFCDIEKSERERNYAPYGGGELIPESPESKLQEEHERNTLMVFYTDRMDIPPNPREPLDPYTGEVPMTVTFGQPPSQVLQRAEAARSAATQAPTSSHVPDVSALLKALGGVHPQLQPQGPPQQQKQDAGTSSTSALEGIFAKFANPAQQPQPQQAQMQPPVQPQQQVVNPQLQAILASMQSQAPAQQPLQQGQQAAQPNLAALLQQLQQPSVSNSGPGIVMPGQHGAALPRTGPFEDPERKRWREDQDANQGNFGGQGSQGSGTKKRKYPFVDKKFTLPCKFFREGKCMKGAQCTYVHE</sequence>
<feature type="region of interest" description="Disordered" evidence="5">
    <location>
        <begin position="964"/>
        <end position="984"/>
    </location>
</feature>
<evidence type="ECO:0000256" key="5">
    <source>
        <dbReference type="SAM" id="MobiDB-lite"/>
    </source>
</evidence>
<accession>A0A6A6H2E8</accession>
<dbReference type="PROSITE" id="PS50103">
    <property type="entry name" value="ZF_C3H1"/>
    <property type="match status" value="1"/>
</dbReference>
<feature type="compositionally biased region" description="Basic and acidic residues" evidence="5">
    <location>
        <begin position="672"/>
        <end position="683"/>
    </location>
</feature>
<feature type="region of interest" description="Disordered" evidence="5">
    <location>
        <begin position="252"/>
        <end position="360"/>
    </location>
</feature>
<feature type="region of interest" description="Disordered" evidence="5">
    <location>
        <begin position="865"/>
        <end position="917"/>
    </location>
</feature>
<feature type="compositionally biased region" description="Polar residues" evidence="5">
    <location>
        <begin position="584"/>
        <end position="594"/>
    </location>
</feature>
<evidence type="ECO:0000313" key="8">
    <source>
        <dbReference type="Proteomes" id="UP000800092"/>
    </source>
</evidence>
<keyword evidence="3 4" id="KW-0862">Zinc</keyword>
<dbReference type="InterPro" id="IPR036855">
    <property type="entry name" value="Znf_CCCH_sf"/>
</dbReference>
<feature type="compositionally biased region" description="Basic and acidic residues" evidence="5">
    <location>
        <begin position="1055"/>
        <end position="1065"/>
    </location>
</feature>
<feature type="compositionally biased region" description="Acidic residues" evidence="5">
    <location>
        <begin position="330"/>
        <end position="346"/>
    </location>
</feature>
<evidence type="ECO:0000313" key="7">
    <source>
        <dbReference type="EMBL" id="KAF2231753.1"/>
    </source>
</evidence>
<feature type="compositionally biased region" description="Low complexity" evidence="5">
    <location>
        <begin position="898"/>
        <end position="913"/>
    </location>
</feature>
<dbReference type="GO" id="GO:0008270">
    <property type="term" value="F:zinc ion binding"/>
    <property type="evidence" value="ECO:0007669"/>
    <property type="project" value="UniProtKB-KW"/>
</dbReference>
<feature type="compositionally biased region" description="Basic and acidic residues" evidence="5">
    <location>
        <begin position="252"/>
        <end position="263"/>
    </location>
</feature>
<dbReference type="AlphaFoldDB" id="A0A6A6H2E8"/>
<feature type="domain" description="C3H1-type" evidence="6">
    <location>
        <begin position="1092"/>
        <end position="1117"/>
    </location>
</feature>
<evidence type="ECO:0000256" key="2">
    <source>
        <dbReference type="ARBA" id="ARBA00022771"/>
    </source>
</evidence>
<feature type="region of interest" description="Disordered" evidence="5">
    <location>
        <begin position="1"/>
        <end position="27"/>
    </location>
</feature>
<protein>
    <recommendedName>
        <fullName evidence="6">C3H1-type domain-containing protein</fullName>
    </recommendedName>
</protein>
<proteinExistence type="predicted"/>
<organism evidence="7 8">
    <name type="scientific">Viridothelium virens</name>
    <name type="common">Speckled blister lichen</name>
    <name type="synonym">Trypethelium virens</name>
    <dbReference type="NCBI Taxonomy" id="1048519"/>
    <lineage>
        <taxon>Eukaryota</taxon>
        <taxon>Fungi</taxon>
        <taxon>Dikarya</taxon>
        <taxon>Ascomycota</taxon>
        <taxon>Pezizomycotina</taxon>
        <taxon>Dothideomycetes</taxon>
        <taxon>Dothideomycetes incertae sedis</taxon>
        <taxon>Trypetheliales</taxon>
        <taxon>Trypetheliaceae</taxon>
        <taxon>Viridothelium</taxon>
    </lineage>
</organism>
<feature type="compositionally biased region" description="Low complexity" evidence="5">
    <location>
        <begin position="595"/>
        <end position="607"/>
    </location>
</feature>